<dbReference type="Pfam" id="PF00534">
    <property type="entry name" value="Glycos_transf_1"/>
    <property type="match status" value="1"/>
</dbReference>
<evidence type="ECO:0000256" key="2">
    <source>
        <dbReference type="ARBA" id="ARBA00022676"/>
    </source>
</evidence>
<evidence type="ECO:0000256" key="3">
    <source>
        <dbReference type="ARBA" id="ARBA00022679"/>
    </source>
</evidence>
<accession>A0A1U7GZD4</accession>
<dbReference type="Pfam" id="PF13439">
    <property type="entry name" value="Glyco_transf_4"/>
    <property type="match status" value="1"/>
</dbReference>
<gene>
    <name evidence="6" type="ORF">NIES592_11220</name>
</gene>
<name>A0A1U7GZD4_9CYAN</name>
<protein>
    <submittedName>
        <fullName evidence="6">Colanic acid biosynthesis glycosyltransferase WcaL</fullName>
    </submittedName>
</protein>
<feature type="domain" description="Glycosyl transferase family 1" evidence="4">
    <location>
        <begin position="213"/>
        <end position="384"/>
    </location>
</feature>
<proteinExistence type="inferred from homology"/>
<comment type="similarity">
    <text evidence="1">Belongs to the glycosyltransferase group 1 family. Glycosyltransferase 4 subfamily.</text>
</comment>
<evidence type="ECO:0000313" key="7">
    <source>
        <dbReference type="Proteomes" id="UP000186391"/>
    </source>
</evidence>
<evidence type="ECO:0000313" key="6">
    <source>
        <dbReference type="EMBL" id="OKH13902.1"/>
    </source>
</evidence>
<dbReference type="PANTHER" id="PTHR12526">
    <property type="entry name" value="GLYCOSYLTRANSFERASE"/>
    <property type="match status" value="1"/>
</dbReference>
<dbReference type="EMBL" id="MRCA01000005">
    <property type="protein sequence ID" value="OKH13902.1"/>
    <property type="molecule type" value="Genomic_DNA"/>
</dbReference>
<dbReference type="InterPro" id="IPR001296">
    <property type="entry name" value="Glyco_trans_1"/>
</dbReference>
<dbReference type="GO" id="GO:0016757">
    <property type="term" value="F:glycosyltransferase activity"/>
    <property type="evidence" value="ECO:0007669"/>
    <property type="project" value="UniProtKB-KW"/>
</dbReference>
<feature type="domain" description="Glycosyltransferase subfamily 4-like N-terminal" evidence="5">
    <location>
        <begin position="15"/>
        <end position="211"/>
    </location>
</feature>
<dbReference type="Gene3D" id="3.40.50.2000">
    <property type="entry name" value="Glycogen Phosphorylase B"/>
    <property type="match status" value="2"/>
</dbReference>
<sequence length="429" mass="48495">MKIAFIVNKFPVISETFILNQITGLICRGHEVHIYGDRPDDHAKFHPDVEKYDLLKCTFYAPQMPDNKVWRLLKALWLIITNFHKAPLVILRSLKFLKSNKDTPALKILYSIIPLLGAEPYDIIHCQFGILGNAGIIYRDIGAIKGKLVTSFRGYDISWYVKECGEKVYNKLFLKGDFFLANCEFFRQRAIQLGCDQKKIIVHGSGIDCSRFSFRARQPLADGKIYIATTGRLVEKKGIEYAIRGVAQVLKNYPNLEYNIIGDGHLKAHLQQVITELGVAEKVKLLGWKNQQEIIQIIDNTYIFIAPSVTAKDGNQDAPVNTLKEAMAMGLPVIATRHGGIPELVQDGISGLLVPERDADAIADKLTYLIEHPELWEQMGKAGRAYVEKHYDINHLNDELVKIYQQVIVDKLQPCSEQSIDSIASPKYT</sequence>
<evidence type="ECO:0000256" key="1">
    <source>
        <dbReference type="ARBA" id="ARBA00009481"/>
    </source>
</evidence>
<dbReference type="SUPFAM" id="SSF53756">
    <property type="entry name" value="UDP-Glycosyltransferase/glycogen phosphorylase"/>
    <property type="match status" value="1"/>
</dbReference>
<keyword evidence="2" id="KW-0328">Glycosyltransferase</keyword>
<dbReference type="RefSeq" id="WP_073555774.1">
    <property type="nucleotide sequence ID" value="NZ_MRCA01000005.1"/>
</dbReference>
<dbReference type="InterPro" id="IPR028098">
    <property type="entry name" value="Glyco_trans_4-like_N"/>
</dbReference>
<evidence type="ECO:0000259" key="4">
    <source>
        <dbReference type="Pfam" id="PF00534"/>
    </source>
</evidence>
<dbReference type="OrthoDB" id="73743at2"/>
<reference evidence="6 7" key="1">
    <citation type="submission" date="2016-11" db="EMBL/GenBank/DDBJ databases">
        <title>Draft Genome Sequences of Nine Cyanobacterial Strains from Diverse Habitats.</title>
        <authorList>
            <person name="Zhu T."/>
            <person name="Hou S."/>
            <person name="Lu X."/>
            <person name="Hess W.R."/>
        </authorList>
    </citation>
    <scope>NUCLEOTIDE SEQUENCE [LARGE SCALE GENOMIC DNA]</scope>
    <source>
        <strain evidence="6 7">NIES-592</strain>
    </source>
</reference>
<dbReference type="Proteomes" id="UP000186391">
    <property type="component" value="Unassembled WGS sequence"/>
</dbReference>
<keyword evidence="7" id="KW-1185">Reference proteome</keyword>
<dbReference type="AlphaFoldDB" id="A0A1U7GZD4"/>
<keyword evidence="3 6" id="KW-0808">Transferase</keyword>
<organism evidence="6 7">
    <name type="scientific">Fischerella major NIES-592</name>
    <dbReference type="NCBI Taxonomy" id="210994"/>
    <lineage>
        <taxon>Bacteria</taxon>
        <taxon>Bacillati</taxon>
        <taxon>Cyanobacteriota</taxon>
        <taxon>Cyanophyceae</taxon>
        <taxon>Nostocales</taxon>
        <taxon>Hapalosiphonaceae</taxon>
        <taxon>Fischerella</taxon>
    </lineage>
</organism>
<dbReference type="PANTHER" id="PTHR12526:SF640">
    <property type="entry name" value="COLANIC ACID BIOSYNTHESIS GLYCOSYLTRANSFERASE WCAL-RELATED"/>
    <property type="match status" value="1"/>
</dbReference>
<comment type="caution">
    <text evidence="6">The sequence shown here is derived from an EMBL/GenBank/DDBJ whole genome shotgun (WGS) entry which is preliminary data.</text>
</comment>
<evidence type="ECO:0000259" key="5">
    <source>
        <dbReference type="Pfam" id="PF13439"/>
    </source>
</evidence>